<organism evidence="4 5">
    <name type="scientific">Bordetella genomosp. 2</name>
    <dbReference type="NCBI Taxonomy" id="1983456"/>
    <lineage>
        <taxon>Bacteria</taxon>
        <taxon>Pseudomonadati</taxon>
        <taxon>Pseudomonadota</taxon>
        <taxon>Betaproteobacteria</taxon>
        <taxon>Burkholderiales</taxon>
        <taxon>Alcaligenaceae</taxon>
        <taxon>Bordetella</taxon>
    </lineage>
</organism>
<dbReference type="Pfam" id="PF09423">
    <property type="entry name" value="PhoD"/>
    <property type="match status" value="1"/>
</dbReference>
<protein>
    <submittedName>
        <fullName evidence="4">Alkaline phosphatase</fullName>
    </submittedName>
</protein>
<evidence type="ECO:0000313" key="4">
    <source>
        <dbReference type="EMBL" id="OZI76293.1"/>
    </source>
</evidence>
<dbReference type="PANTHER" id="PTHR43606">
    <property type="entry name" value="PHOSPHATASE, PUTATIVE (AFU_ORTHOLOGUE AFUA_6G08710)-RELATED"/>
    <property type="match status" value="1"/>
</dbReference>
<dbReference type="Gene3D" id="2.60.40.380">
    <property type="entry name" value="Purple acid phosphatase-like, N-terminal"/>
    <property type="match status" value="1"/>
</dbReference>
<dbReference type="InterPro" id="IPR052900">
    <property type="entry name" value="Phospholipid_Metab_Enz"/>
</dbReference>
<feature type="domain" description="PhoD-like phosphatase metallophosphatase" evidence="2">
    <location>
        <begin position="144"/>
        <end position="569"/>
    </location>
</feature>
<dbReference type="EMBL" id="NEVT01000006">
    <property type="protein sequence ID" value="OZI76293.1"/>
    <property type="molecule type" value="Genomic_DNA"/>
</dbReference>
<feature type="chain" id="PRO_5013328959" evidence="1">
    <location>
        <begin position="28"/>
        <end position="602"/>
    </location>
</feature>
<dbReference type="InterPro" id="IPR038607">
    <property type="entry name" value="PhoD-like_sf"/>
</dbReference>
<dbReference type="PROSITE" id="PS51257">
    <property type="entry name" value="PROKAR_LIPOPROTEIN"/>
    <property type="match status" value="1"/>
</dbReference>
<dbReference type="PROSITE" id="PS51318">
    <property type="entry name" value="TAT"/>
    <property type="match status" value="1"/>
</dbReference>
<gene>
    <name evidence="4" type="ORF">CAL24_14145</name>
</gene>
<feature type="signal peptide" evidence="1">
    <location>
        <begin position="1"/>
        <end position="27"/>
    </location>
</feature>
<name>A0A261VSR3_9BORD</name>
<dbReference type="Pfam" id="PF16655">
    <property type="entry name" value="PhoD_N"/>
    <property type="match status" value="1"/>
</dbReference>
<keyword evidence="1" id="KW-0732">Signal</keyword>
<keyword evidence="5" id="KW-1185">Reference proteome</keyword>
<dbReference type="CDD" id="cd07389">
    <property type="entry name" value="MPP_PhoD"/>
    <property type="match status" value="1"/>
</dbReference>
<dbReference type="Proteomes" id="UP000215633">
    <property type="component" value="Unassembled WGS sequence"/>
</dbReference>
<sequence length="602" mass="65901">MANRISRRRFLRNAAGSLTVASTLTLAACGSSDDDDDRPKVSFDHGVASGDPMADRVILWTRATPERDATLTVQWEVAEDEAFSRIVASGEATTDSMRDYTVKVDAQGLQAATAYWYRFAHGETLSPVGRTRTLPTGAVAQVRLAVFSCSNFPAGYFHVYAEAAKRGDLDAAVHLGDYIYEYGREGYASGQAADMQREVLPDREIITLADYRQRYALYRGDPDLQALHAAMPMIAVWDDHEVTDNTWKDGAANHQPDSEGDFELRKAAAIRAYHEWLPTREQQPLNQVFRRFDFGDLLSLHMLDTRVLARDRQLALEAYLPELLGNPDPQAGLEQFIARFGADVSAADRQLLGAPQVEWLRAGLAESRATWQVLGQQVLMTPVQLPLPVLLGMLSAAGRLGDVKVPAHLLASPAQYVNLLQRQAAGDPTLTESEQALLALPCLPYNLDSWDGYWAARESVLAAARDLDRNLVVLAGDTHNAWAGELRDMTGTPVGVEFATSSVSSPGFEEYLAGAGTPAELAALVTGLTNLNNLPPIGRNWAGSLKYAETSLRGYMVLTATHEAVRADWHYVDTVKQPQYTATLGHGLRCLPGQGNRKLLPA</sequence>
<evidence type="ECO:0000313" key="5">
    <source>
        <dbReference type="Proteomes" id="UP000215633"/>
    </source>
</evidence>
<dbReference type="AlphaFoldDB" id="A0A261VSR3"/>
<dbReference type="InterPro" id="IPR029052">
    <property type="entry name" value="Metallo-depent_PP-like"/>
</dbReference>
<evidence type="ECO:0000259" key="2">
    <source>
        <dbReference type="Pfam" id="PF09423"/>
    </source>
</evidence>
<evidence type="ECO:0000256" key="1">
    <source>
        <dbReference type="SAM" id="SignalP"/>
    </source>
</evidence>
<comment type="caution">
    <text evidence="4">The sequence shown here is derived from an EMBL/GenBank/DDBJ whole genome shotgun (WGS) entry which is preliminary data.</text>
</comment>
<dbReference type="SUPFAM" id="SSF56300">
    <property type="entry name" value="Metallo-dependent phosphatases"/>
    <property type="match status" value="1"/>
</dbReference>
<dbReference type="InterPro" id="IPR018946">
    <property type="entry name" value="PhoD-like_MPP"/>
</dbReference>
<dbReference type="RefSeq" id="WP_094807003.1">
    <property type="nucleotide sequence ID" value="NZ_NEVT01000006.1"/>
</dbReference>
<reference evidence="5" key="1">
    <citation type="submission" date="2017-05" db="EMBL/GenBank/DDBJ databases">
        <title>Complete and WGS of Bordetella genogroups.</title>
        <authorList>
            <person name="Spilker T."/>
            <person name="Lipuma J."/>
        </authorList>
    </citation>
    <scope>NUCLEOTIDE SEQUENCE [LARGE SCALE GENOMIC DNA]</scope>
    <source>
        <strain evidence="5">AU8256</strain>
    </source>
</reference>
<feature type="domain" description="Phospholipase D N-terminal" evidence="3">
    <location>
        <begin position="45"/>
        <end position="133"/>
    </location>
</feature>
<evidence type="ECO:0000259" key="3">
    <source>
        <dbReference type="Pfam" id="PF16655"/>
    </source>
</evidence>
<dbReference type="Gene3D" id="3.60.21.70">
    <property type="entry name" value="PhoD-like phosphatase"/>
    <property type="match status" value="1"/>
</dbReference>
<dbReference type="InterPro" id="IPR006311">
    <property type="entry name" value="TAT_signal"/>
</dbReference>
<proteinExistence type="predicted"/>
<dbReference type="InterPro" id="IPR032093">
    <property type="entry name" value="PhoD_N"/>
</dbReference>
<dbReference type="PANTHER" id="PTHR43606:SF2">
    <property type="entry name" value="ALKALINE PHOSPHATASE FAMILY PROTEIN (AFU_ORTHOLOGUE AFUA_5G03860)"/>
    <property type="match status" value="1"/>
</dbReference>
<accession>A0A261VSR3</accession>